<evidence type="ECO:0000313" key="2">
    <source>
        <dbReference type="Proteomes" id="UP000095283"/>
    </source>
</evidence>
<keyword evidence="1" id="KW-0472">Membrane</keyword>
<name>A0A1I7XVT7_HETBA</name>
<accession>A0A1I7XVT7</accession>
<keyword evidence="1" id="KW-1133">Transmembrane helix</keyword>
<sequence>MSSILWKSPKDVQIPKFALISTVSMNEHLISGHSILLFELLLFIYFKRKSYSSHHLLFATSFISASQQRKLGYLQYPLSEQFLSQLQLLVAVFAFSSVVDSHHYILWSHFAVFFLRLPSEMSSEKSFFVLLLDVVTGTYINLCNNRCLLEVMSKIC</sequence>
<keyword evidence="2" id="KW-1185">Reference proteome</keyword>
<protein>
    <submittedName>
        <fullName evidence="3">Ovule protein</fullName>
    </submittedName>
</protein>
<dbReference type="AlphaFoldDB" id="A0A1I7XVT7"/>
<proteinExistence type="predicted"/>
<evidence type="ECO:0000256" key="1">
    <source>
        <dbReference type="SAM" id="Phobius"/>
    </source>
</evidence>
<reference evidence="3" key="1">
    <citation type="submission" date="2016-11" db="UniProtKB">
        <authorList>
            <consortium name="WormBaseParasite"/>
        </authorList>
    </citation>
    <scope>IDENTIFICATION</scope>
</reference>
<evidence type="ECO:0000313" key="3">
    <source>
        <dbReference type="WBParaSite" id="Hba_21692"/>
    </source>
</evidence>
<dbReference type="WBParaSite" id="Hba_21692">
    <property type="protein sequence ID" value="Hba_21692"/>
    <property type="gene ID" value="Hba_21692"/>
</dbReference>
<keyword evidence="1" id="KW-0812">Transmembrane</keyword>
<organism evidence="2 3">
    <name type="scientific">Heterorhabditis bacteriophora</name>
    <name type="common">Entomopathogenic nematode worm</name>
    <dbReference type="NCBI Taxonomy" id="37862"/>
    <lineage>
        <taxon>Eukaryota</taxon>
        <taxon>Metazoa</taxon>
        <taxon>Ecdysozoa</taxon>
        <taxon>Nematoda</taxon>
        <taxon>Chromadorea</taxon>
        <taxon>Rhabditida</taxon>
        <taxon>Rhabditina</taxon>
        <taxon>Rhabditomorpha</taxon>
        <taxon>Strongyloidea</taxon>
        <taxon>Heterorhabditidae</taxon>
        <taxon>Heterorhabditis</taxon>
    </lineage>
</organism>
<feature type="transmembrane region" description="Helical" evidence="1">
    <location>
        <begin position="29"/>
        <end position="46"/>
    </location>
</feature>
<dbReference type="Proteomes" id="UP000095283">
    <property type="component" value="Unplaced"/>
</dbReference>